<accession>A0AAD9R5S8</accession>
<keyword evidence="6" id="KW-0472">Membrane</keyword>
<organism evidence="11 12">
    <name type="scientific">Acropora cervicornis</name>
    <name type="common">Staghorn coral</name>
    <dbReference type="NCBI Taxonomy" id="6130"/>
    <lineage>
        <taxon>Eukaryota</taxon>
        <taxon>Metazoa</taxon>
        <taxon>Cnidaria</taxon>
        <taxon>Anthozoa</taxon>
        <taxon>Hexacorallia</taxon>
        <taxon>Scleractinia</taxon>
        <taxon>Astrocoeniina</taxon>
        <taxon>Acroporidae</taxon>
        <taxon>Acropora</taxon>
    </lineage>
</organism>
<evidence type="ECO:0000256" key="7">
    <source>
        <dbReference type="PIRNR" id="PIRNR000915"/>
    </source>
</evidence>
<comment type="similarity">
    <text evidence="7">Belongs to the HAD-like hydrolase superfamily.</text>
</comment>
<dbReference type="FunFam" id="3.40.50.1000:FF:000163">
    <property type="entry name" value="Pyridoxal phosphate phosphatase"/>
    <property type="match status" value="1"/>
</dbReference>
<dbReference type="NCBIfam" id="TIGR01452">
    <property type="entry name" value="PGP_euk"/>
    <property type="match status" value="1"/>
</dbReference>
<evidence type="ECO:0000256" key="10">
    <source>
        <dbReference type="PIRSR" id="PIRSR000915-3"/>
    </source>
</evidence>
<evidence type="ECO:0000256" key="3">
    <source>
        <dbReference type="ARBA" id="ARBA00022475"/>
    </source>
</evidence>
<keyword evidence="3" id="KW-1003">Cell membrane</keyword>
<keyword evidence="10" id="KW-0460">Magnesium</keyword>
<keyword evidence="5 7" id="KW-0378">Hydrolase</keyword>
<dbReference type="Gene3D" id="3.40.50.1000">
    <property type="entry name" value="HAD superfamily/HAD-like"/>
    <property type="match status" value="2"/>
</dbReference>
<feature type="binding site" evidence="10">
    <location>
        <position position="29"/>
    </location>
    <ligand>
        <name>Mg(2+)</name>
        <dbReference type="ChEBI" id="CHEBI:18420"/>
    </ligand>
</feature>
<dbReference type="Pfam" id="PF13344">
    <property type="entry name" value="Hydrolase_6"/>
    <property type="match status" value="1"/>
</dbReference>
<evidence type="ECO:0000313" key="12">
    <source>
        <dbReference type="Proteomes" id="UP001249851"/>
    </source>
</evidence>
<evidence type="ECO:0000256" key="9">
    <source>
        <dbReference type="PIRSR" id="PIRSR000915-2"/>
    </source>
</evidence>
<comment type="subcellular location">
    <subcellularLocation>
        <location evidence="1">Cell membrane</location>
        <topology evidence="1">Peripheral membrane protein</topology>
    </subcellularLocation>
    <subcellularLocation>
        <location evidence="2">Cytoplasm</location>
        <location evidence="2">Cytosol</location>
    </subcellularLocation>
</comment>
<dbReference type="EMBL" id="JARQWQ010000002">
    <property type="protein sequence ID" value="KAK2573667.1"/>
    <property type="molecule type" value="Genomic_DNA"/>
</dbReference>
<comment type="caution">
    <text evidence="11">The sequence shown here is derived from an EMBL/GenBank/DDBJ whole genome shotgun (WGS) entry which is preliminary data.</text>
</comment>
<gene>
    <name evidence="11" type="ORF">P5673_001350</name>
</gene>
<dbReference type="GO" id="GO:0005829">
    <property type="term" value="C:cytosol"/>
    <property type="evidence" value="ECO:0007669"/>
    <property type="project" value="UniProtKB-SubCell"/>
</dbReference>
<dbReference type="Proteomes" id="UP001249851">
    <property type="component" value="Unassembled WGS sequence"/>
</dbReference>
<evidence type="ECO:0000256" key="1">
    <source>
        <dbReference type="ARBA" id="ARBA00004202"/>
    </source>
</evidence>
<dbReference type="NCBIfam" id="TIGR01460">
    <property type="entry name" value="HAD-SF-IIA"/>
    <property type="match status" value="1"/>
</dbReference>
<dbReference type="InterPro" id="IPR006349">
    <property type="entry name" value="PGP_euk"/>
</dbReference>
<feature type="binding site" evidence="9">
    <location>
        <position position="223"/>
    </location>
    <ligand>
        <name>substrate</name>
    </ligand>
</feature>
<reference evidence="11" key="2">
    <citation type="journal article" date="2023" name="Science">
        <title>Genomic signatures of disease resistance in endangered staghorn corals.</title>
        <authorList>
            <person name="Vollmer S.V."/>
            <person name="Selwyn J.D."/>
            <person name="Despard B.A."/>
            <person name="Roesel C.L."/>
        </authorList>
    </citation>
    <scope>NUCLEOTIDE SEQUENCE</scope>
    <source>
        <strain evidence="11">K2</strain>
    </source>
</reference>
<reference evidence="11" key="1">
    <citation type="journal article" date="2023" name="G3 (Bethesda)">
        <title>Whole genome assembly and annotation of the endangered Caribbean coral Acropora cervicornis.</title>
        <authorList>
            <person name="Selwyn J.D."/>
            <person name="Vollmer S.V."/>
        </authorList>
    </citation>
    <scope>NUCLEOTIDE SEQUENCE</scope>
    <source>
        <strain evidence="11">K2</strain>
    </source>
</reference>
<feature type="active site" description="Proton donor" evidence="8">
    <location>
        <position position="27"/>
    </location>
</feature>
<dbReference type="InterPro" id="IPR006357">
    <property type="entry name" value="HAD-SF_hydro_IIA"/>
</dbReference>
<evidence type="ECO:0000256" key="5">
    <source>
        <dbReference type="ARBA" id="ARBA00022801"/>
    </source>
</evidence>
<name>A0AAD9R5S8_ACRCE</name>
<feature type="binding site" evidence="10">
    <location>
        <position position="248"/>
    </location>
    <ligand>
        <name>Mg(2+)</name>
        <dbReference type="ChEBI" id="CHEBI:18420"/>
    </ligand>
</feature>
<protein>
    <submittedName>
        <fullName evidence="11">Glycerol-3-phosphate phosphatase</fullName>
    </submittedName>
</protein>
<dbReference type="Pfam" id="PF13242">
    <property type="entry name" value="Hydrolase_like"/>
    <property type="match status" value="1"/>
</dbReference>
<keyword evidence="4" id="KW-0963">Cytoplasm</keyword>
<evidence type="ECO:0000256" key="8">
    <source>
        <dbReference type="PIRSR" id="PIRSR000915-1"/>
    </source>
</evidence>
<dbReference type="InterPro" id="IPR036412">
    <property type="entry name" value="HAD-like_sf"/>
</dbReference>
<evidence type="ECO:0000256" key="6">
    <source>
        <dbReference type="ARBA" id="ARBA00023136"/>
    </source>
</evidence>
<feature type="active site" description="Proton donor" evidence="8">
    <location>
        <position position="29"/>
    </location>
</feature>
<sequence length="316" mass="35225">MTDKVCEFLKGDEVKKFVDSMETFIFDCDGVLWNGIGVIDGAVEVLHELRKLGKRVFFVTNNSSKSREDYAKKFENFGIKVSKDEIYGTSYAVAYYLKEILKFDKKVFTIGTTGMIQELDELGIPHTGSGPDLSTGGYNIKEWTNLPLDPEVGAVVCGFDEHFSYHKLIKAASYLAKDTCLFIATNCDDRFPFNSTDIVIPGTGCLVISVEAAARRKAKVVGKPERIMFDCINSRHNIDPSKACMIGDRLNTDILFGNNCGLKTILVLTGISSLEDVKLCQDSNDAHNRDCIPDFYISSIDALRLPLNPSKYVKYQ</sequence>
<proteinExistence type="inferred from homology"/>
<keyword evidence="10" id="KW-0479">Metal-binding</keyword>
<dbReference type="SUPFAM" id="SSF56784">
    <property type="entry name" value="HAD-like"/>
    <property type="match status" value="1"/>
</dbReference>
<dbReference type="PIRSF" id="PIRSF000915">
    <property type="entry name" value="PGP-type_phosphatase"/>
    <property type="match status" value="1"/>
</dbReference>
<dbReference type="GO" id="GO:0005886">
    <property type="term" value="C:plasma membrane"/>
    <property type="evidence" value="ECO:0007669"/>
    <property type="project" value="UniProtKB-SubCell"/>
</dbReference>
<dbReference type="GO" id="GO:0016791">
    <property type="term" value="F:phosphatase activity"/>
    <property type="evidence" value="ECO:0007669"/>
    <property type="project" value="InterPro"/>
</dbReference>
<comment type="cofactor">
    <cofactor evidence="10">
        <name>Mg(2+)</name>
        <dbReference type="ChEBI" id="CHEBI:18420"/>
    </cofactor>
    <text evidence="10">Divalent metal ions. Mg(2+) is the most effective.</text>
</comment>
<dbReference type="GO" id="GO:0046872">
    <property type="term" value="F:metal ion binding"/>
    <property type="evidence" value="ECO:0007669"/>
    <property type="project" value="UniProtKB-KW"/>
</dbReference>
<dbReference type="PANTHER" id="PTHR19288">
    <property type="entry name" value="4-NITROPHENYLPHOSPHATASE-RELATED"/>
    <property type="match status" value="1"/>
</dbReference>
<keyword evidence="12" id="KW-1185">Reference proteome</keyword>
<dbReference type="PANTHER" id="PTHR19288:SF93">
    <property type="entry name" value="FI11325P-RELATED"/>
    <property type="match status" value="1"/>
</dbReference>
<feature type="binding site" evidence="10">
    <location>
        <position position="27"/>
    </location>
    <ligand>
        <name>Mg(2+)</name>
        <dbReference type="ChEBI" id="CHEBI:18420"/>
    </ligand>
</feature>
<evidence type="ECO:0000256" key="4">
    <source>
        <dbReference type="ARBA" id="ARBA00022490"/>
    </source>
</evidence>
<evidence type="ECO:0000313" key="11">
    <source>
        <dbReference type="EMBL" id="KAK2573667.1"/>
    </source>
</evidence>
<dbReference type="AlphaFoldDB" id="A0AAD9R5S8"/>
<evidence type="ECO:0000256" key="2">
    <source>
        <dbReference type="ARBA" id="ARBA00004514"/>
    </source>
</evidence>
<dbReference type="InterPro" id="IPR023214">
    <property type="entry name" value="HAD_sf"/>
</dbReference>